<keyword evidence="2" id="KW-0489">Methyltransferase</keyword>
<organism evidence="5 6">
    <name type="scientific">Gordonia spumicola</name>
    <dbReference type="NCBI Taxonomy" id="589161"/>
    <lineage>
        <taxon>Bacteria</taxon>
        <taxon>Bacillati</taxon>
        <taxon>Actinomycetota</taxon>
        <taxon>Actinomycetes</taxon>
        <taxon>Mycobacteriales</taxon>
        <taxon>Gordoniaceae</taxon>
        <taxon>Gordonia</taxon>
    </lineage>
</organism>
<dbReference type="EMBL" id="BJOV01000005">
    <property type="protein sequence ID" value="GEE03799.1"/>
    <property type="molecule type" value="Genomic_DNA"/>
</dbReference>
<comment type="caution">
    <text evidence="5">The sequence shown here is derived from an EMBL/GenBank/DDBJ whole genome shotgun (WGS) entry which is preliminary data.</text>
</comment>
<dbReference type="Proteomes" id="UP000444960">
    <property type="component" value="Unassembled WGS sequence"/>
</dbReference>
<sequence length="171" mass="17892">MLAAVDAAGAGADSTVVDIGFGGGVGLRALLAVSDHVHGVEVSTTMIDAARTAFADSIEYGRLTLHEAPMDALPFDDAAVDAIVSTNTIYFIDDLDAAFRETARVLRTGGRFAVGIGDPERMAAMAVTSHGFRLRQPDGVADSLRDAGFTSVDHRTLGTGQHGWHLVVGIR</sequence>
<evidence type="ECO:0000256" key="3">
    <source>
        <dbReference type="ARBA" id="ARBA00022679"/>
    </source>
</evidence>
<proteinExistence type="inferred from homology"/>
<accession>A0A7I9VEL3</accession>
<feature type="domain" description="Methyltransferase type 11" evidence="4">
    <location>
        <begin position="17"/>
        <end position="113"/>
    </location>
</feature>
<dbReference type="Gene3D" id="3.40.50.150">
    <property type="entry name" value="Vaccinia Virus protein VP39"/>
    <property type="match status" value="1"/>
</dbReference>
<dbReference type="CDD" id="cd02440">
    <property type="entry name" value="AdoMet_MTases"/>
    <property type="match status" value="1"/>
</dbReference>
<dbReference type="InterPro" id="IPR013216">
    <property type="entry name" value="Methyltransf_11"/>
</dbReference>
<dbReference type="InterPro" id="IPR051052">
    <property type="entry name" value="Diverse_substrate_MTase"/>
</dbReference>
<dbReference type="AlphaFoldDB" id="A0A7I9VEL3"/>
<dbReference type="GO" id="GO:0008757">
    <property type="term" value="F:S-adenosylmethionine-dependent methyltransferase activity"/>
    <property type="evidence" value="ECO:0007669"/>
    <property type="project" value="InterPro"/>
</dbReference>
<dbReference type="GO" id="GO:0032259">
    <property type="term" value="P:methylation"/>
    <property type="evidence" value="ECO:0007669"/>
    <property type="project" value="UniProtKB-KW"/>
</dbReference>
<keyword evidence="3" id="KW-0808">Transferase</keyword>
<evidence type="ECO:0000256" key="2">
    <source>
        <dbReference type="ARBA" id="ARBA00022603"/>
    </source>
</evidence>
<evidence type="ECO:0000259" key="4">
    <source>
        <dbReference type="Pfam" id="PF08241"/>
    </source>
</evidence>
<dbReference type="PANTHER" id="PTHR44942">
    <property type="entry name" value="METHYLTRANSF_11 DOMAIN-CONTAINING PROTEIN"/>
    <property type="match status" value="1"/>
</dbReference>
<evidence type="ECO:0000313" key="5">
    <source>
        <dbReference type="EMBL" id="GEE03799.1"/>
    </source>
</evidence>
<protein>
    <recommendedName>
        <fullName evidence="4">Methyltransferase type 11 domain-containing protein</fullName>
    </recommendedName>
</protein>
<dbReference type="InterPro" id="IPR029063">
    <property type="entry name" value="SAM-dependent_MTases_sf"/>
</dbReference>
<name>A0A7I9VEL3_9ACTN</name>
<dbReference type="SUPFAM" id="SSF53335">
    <property type="entry name" value="S-adenosyl-L-methionine-dependent methyltransferases"/>
    <property type="match status" value="1"/>
</dbReference>
<keyword evidence="6" id="KW-1185">Reference proteome</keyword>
<gene>
    <name evidence="5" type="ORF">nbrc107696_42450</name>
</gene>
<evidence type="ECO:0000256" key="1">
    <source>
        <dbReference type="ARBA" id="ARBA00008361"/>
    </source>
</evidence>
<dbReference type="PANTHER" id="PTHR44942:SF4">
    <property type="entry name" value="METHYLTRANSFERASE TYPE 11 DOMAIN-CONTAINING PROTEIN"/>
    <property type="match status" value="1"/>
</dbReference>
<reference evidence="6" key="1">
    <citation type="submission" date="2019-06" db="EMBL/GenBank/DDBJ databases">
        <title>Gordonia isolated from sludge of a wastewater treatment plant.</title>
        <authorList>
            <person name="Tamura T."/>
            <person name="Aoyama K."/>
            <person name="Kang Y."/>
            <person name="Saito S."/>
            <person name="Akiyama N."/>
            <person name="Yazawa K."/>
            <person name="Gonoi T."/>
            <person name="Mikami Y."/>
        </authorList>
    </citation>
    <scope>NUCLEOTIDE SEQUENCE [LARGE SCALE GENOMIC DNA]</scope>
    <source>
        <strain evidence="6">NBRC 107696</strain>
    </source>
</reference>
<comment type="similarity">
    <text evidence="1">Belongs to the methyltransferase superfamily.</text>
</comment>
<dbReference type="Pfam" id="PF08241">
    <property type="entry name" value="Methyltransf_11"/>
    <property type="match status" value="1"/>
</dbReference>
<evidence type="ECO:0000313" key="6">
    <source>
        <dbReference type="Proteomes" id="UP000444960"/>
    </source>
</evidence>